<dbReference type="InterPro" id="IPR013519">
    <property type="entry name" value="Int_alpha_beta-p"/>
</dbReference>
<keyword evidence="3" id="KW-0325">Glycoprotein</keyword>
<dbReference type="Gene3D" id="2.130.10.130">
    <property type="entry name" value="Integrin alpha, N-terminal"/>
    <property type="match status" value="1"/>
</dbReference>
<dbReference type="GO" id="GO:0008305">
    <property type="term" value="C:integrin complex"/>
    <property type="evidence" value="ECO:0007669"/>
    <property type="project" value="TreeGrafter"/>
</dbReference>
<dbReference type="RefSeq" id="WP_210413284.1">
    <property type="nucleotide sequence ID" value="NZ_RQGN01000083.1"/>
</dbReference>
<dbReference type="Pfam" id="PF01839">
    <property type="entry name" value="FG-GAP"/>
    <property type="match status" value="2"/>
</dbReference>
<proteinExistence type="predicted"/>
<dbReference type="PANTHER" id="PTHR23220:SF122">
    <property type="entry name" value="INTEGRIN ALPHA-PS1"/>
    <property type="match status" value="1"/>
</dbReference>
<keyword evidence="1" id="KW-0732">Signal</keyword>
<protein>
    <recommendedName>
        <fullName evidence="6">VCBS repeat-containing protein</fullName>
    </recommendedName>
</protein>
<sequence length="213" mass="21552">SAGAAATTIQNSTGTGGDKFGFSVSCADISGDGHADIAVGMPGYSTVRGRILTYSSTATAAGITASTVGGAILIINGSTVNNAYGYFTKLRDLDNNGAADIIVTAVPPAPAQGLVYVHMNIASGFVNETTATLTMTGPMSDLFGWGLGTGDTNGDGYADLYVGSWGYNGFNGRIYIFHSSSTGLTTNNPALSNTTINGNQVPPASGYFGAALY</sequence>
<organism evidence="4 5">
    <name type="scientific">Leptospira barantonii</name>
    <dbReference type="NCBI Taxonomy" id="2023184"/>
    <lineage>
        <taxon>Bacteria</taxon>
        <taxon>Pseudomonadati</taxon>
        <taxon>Spirochaetota</taxon>
        <taxon>Spirochaetia</taxon>
        <taxon>Leptospirales</taxon>
        <taxon>Leptospiraceae</taxon>
        <taxon>Leptospira</taxon>
    </lineage>
</organism>
<dbReference type="GO" id="GO:0005178">
    <property type="term" value="F:integrin binding"/>
    <property type="evidence" value="ECO:0007669"/>
    <property type="project" value="TreeGrafter"/>
</dbReference>
<evidence type="ECO:0000313" key="5">
    <source>
        <dbReference type="Proteomes" id="UP000298429"/>
    </source>
</evidence>
<evidence type="ECO:0000256" key="2">
    <source>
        <dbReference type="ARBA" id="ARBA00022737"/>
    </source>
</evidence>
<dbReference type="PANTHER" id="PTHR23220">
    <property type="entry name" value="INTEGRIN ALPHA"/>
    <property type="match status" value="1"/>
</dbReference>
<dbReference type="GO" id="GO:0009897">
    <property type="term" value="C:external side of plasma membrane"/>
    <property type="evidence" value="ECO:0007669"/>
    <property type="project" value="TreeGrafter"/>
</dbReference>
<keyword evidence="2" id="KW-0677">Repeat</keyword>
<dbReference type="EMBL" id="RQGN01000083">
    <property type="protein sequence ID" value="TGL97482.1"/>
    <property type="molecule type" value="Genomic_DNA"/>
</dbReference>
<comment type="caution">
    <text evidence="4">The sequence shown here is derived from an EMBL/GenBank/DDBJ whole genome shotgun (WGS) entry which is preliminary data.</text>
</comment>
<dbReference type="GO" id="GO:0033627">
    <property type="term" value="P:cell adhesion mediated by integrin"/>
    <property type="evidence" value="ECO:0007669"/>
    <property type="project" value="TreeGrafter"/>
</dbReference>
<name>A0A5F2B043_9LEPT</name>
<evidence type="ECO:0000313" key="4">
    <source>
        <dbReference type="EMBL" id="TGL97482.1"/>
    </source>
</evidence>
<evidence type="ECO:0000256" key="1">
    <source>
        <dbReference type="ARBA" id="ARBA00022729"/>
    </source>
</evidence>
<dbReference type="Proteomes" id="UP000298429">
    <property type="component" value="Unassembled WGS sequence"/>
</dbReference>
<dbReference type="GO" id="GO:0007160">
    <property type="term" value="P:cell-matrix adhesion"/>
    <property type="evidence" value="ECO:0007669"/>
    <property type="project" value="TreeGrafter"/>
</dbReference>
<accession>A0A5F2B043</accession>
<evidence type="ECO:0000256" key="3">
    <source>
        <dbReference type="ARBA" id="ARBA00023180"/>
    </source>
</evidence>
<dbReference type="InterPro" id="IPR013517">
    <property type="entry name" value="FG-GAP"/>
</dbReference>
<dbReference type="SMART" id="SM00191">
    <property type="entry name" value="Int_alpha"/>
    <property type="match status" value="2"/>
</dbReference>
<dbReference type="GO" id="GO:0098609">
    <property type="term" value="P:cell-cell adhesion"/>
    <property type="evidence" value="ECO:0007669"/>
    <property type="project" value="TreeGrafter"/>
</dbReference>
<dbReference type="GO" id="GO:0007229">
    <property type="term" value="P:integrin-mediated signaling pathway"/>
    <property type="evidence" value="ECO:0007669"/>
    <property type="project" value="TreeGrafter"/>
</dbReference>
<evidence type="ECO:0008006" key="6">
    <source>
        <dbReference type="Google" id="ProtNLM"/>
    </source>
</evidence>
<dbReference type="PROSITE" id="PS51470">
    <property type="entry name" value="FG_GAP"/>
    <property type="match status" value="2"/>
</dbReference>
<dbReference type="AlphaFoldDB" id="A0A5F2B043"/>
<dbReference type="InterPro" id="IPR028994">
    <property type="entry name" value="Integrin_alpha_N"/>
</dbReference>
<reference evidence="4 5" key="1">
    <citation type="journal article" date="2019" name="PLoS Negl. Trop. Dis.">
        <title>Revisiting the worldwide diversity of Leptospira species in the environment.</title>
        <authorList>
            <person name="Vincent A.T."/>
            <person name="Schiettekatte O."/>
            <person name="Bourhy P."/>
            <person name="Veyrier F.J."/>
            <person name="Picardeau M."/>
        </authorList>
    </citation>
    <scope>NUCLEOTIDE SEQUENCE [LARGE SCALE GENOMIC DNA]</scope>
    <source>
        <strain evidence="4 5">201702444</strain>
    </source>
</reference>
<dbReference type="SUPFAM" id="SSF69318">
    <property type="entry name" value="Integrin alpha N-terminal domain"/>
    <property type="match status" value="1"/>
</dbReference>
<feature type="non-terminal residue" evidence="4">
    <location>
        <position position="1"/>
    </location>
</feature>
<gene>
    <name evidence="4" type="ORF">EHQ76_15220</name>
</gene>